<name>A0A7J6XGR4_THATH</name>
<evidence type="ECO:0000259" key="4">
    <source>
        <dbReference type="PROSITE" id="PS50001"/>
    </source>
</evidence>
<feature type="region of interest" description="Disordered" evidence="3">
    <location>
        <begin position="1"/>
        <end position="60"/>
    </location>
</feature>
<comment type="caution">
    <text evidence="5">The sequence shown here is derived from an EMBL/GenBank/DDBJ whole genome shotgun (WGS) entry which is preliminary data.</text>
</comment>
<dbReference type="AlphaFoldDB" id="A0A7J6XGR4"/>
<feature type="compositionally biased region" description="Polar residues" evidence="3">
    <location>
        <begin position="1"/>
        <end position="12"/>
    </location>
</feature>
<dbReference type="GO" id="GO:0003700">
    <property type="term" value="F:DNA-binding transcription factor activity"/>
    <property type="evidence" value="ECO:0007669"/>
    <property type="project" value="InterPro"/>
</dbReference>
<accession>A0A7J6XGR4</accession>
<dbReference type="InterPro" id="IPR001217">
    <property type="entry name" value="STAT"/>
</dbReference>
<reference evidence="5 6" key="1">
    <citation type="submission" date="2020-06" db="EMBL/GenBank/DDBJ databases">
        <title>Transcriptomic and genomic resources for Thalictrum thalictroides and T. hernandezii: Facilitating candidate gene discovery in an emerging model plant lineage.</title>
        <authorList>
            <person name="Arias T."/>
            <person name="Riano-Pachon D.M."/>
            <person name="Di Stilio V.S."/>
        </authorList>
    </citation>
    <scope>NUCLEOTIDE SEQUENCE [LARGE SCALE GENOMIC DNA]</scope>
    <source>
        <strain evidence="6">cv. WT478/WT964</strain>
        <tissue evidence="5">Leaves</tissue>
    </source>
</reference>
<keyword evidence="6" id="KW-1185">Reference proteome</keyword>
<dbReference type="SUPFAM" id="SSF55550">
    <property type="entry name" value="SH2 domain"/>
    <property type="match status" value="1"/>
</dbReference>
<feature type="compositionally biased region" description="Basic and acidic residues" evidence="3">
    <location>
        <begin position="17"/>
        <end position="26"/>
    </location>
</feature>
<dbReference type="GO" id="GO:0007165">
    <property type="term" value="P:signal transduction"/>
    <property type="evidence" value="ECO:0007669"/>
    <property type="project" value="InterPro"/>
</dbReference>
<evidence type="ECO:0000313" key="6">
    <source>
        <dbReference type="Proteomes" id="UP000554482"/>
    </source>
</evidence>
<evidence type="ECO:0000256" key="2">
    <source>
        <dbReference type="PROSITE-ProRule" id="PRU00191"/>
    </source>
</evidence>
<dbReference type="PROSITE" id="PS50001">
    <property type="entry name" value="SH2"/>
    <property type="match status" value="1"/>
</dbReference>
<dbReference type="OrthoDB" id="10263919at2759"/>
<evidence type="ECO:0000256" key="1">
    <source>
        <dbReference type="ARBA" id="ARBA00022999"/>
    </source>
</evidence>
<dbReference type="InterPro" id="IPR000980">
    <property type="entry name" value="SH2"/>
</dbReference>
<keyword evidence="1 2" id="KW-0727">SH2 domain</keyword>
<evidence type="ECO:0000256" key="3">
    <source>
        <dbReference type="SAM" id="MobiDB-lite"/>
    </source>
</evidence>
<organism evidence="5 6">
    <name type="scientific">Thalictrum thalictroides</name>
    <name type="common">Rue-anemone</name>
    <name type="synonym">Anemone thalictroides</name>
    <dbReference type="NCBI Taxonomy" id="46969"/>
    <lineage>
        <taxon>Eukaryota</taxon>
        <taxon>Viridiplantae</taxon>
        <taxon>Streptophyta</taxon>
        <taxon>Embryophyta</taxon>
        <taxon>Tracheophyta</taxon>
        <taxon>Spermatophyta</taxon>
        <taxon>Magnoliopsida</taxon>
        <taxon>Ranunculales</taxon>
        <taxon>Ranunculaceae</taxon>
        <taxon>Thalictroideae</taxon>
        <taxon>Thalictrum</taxon>
    </lineage>
</organism>
<proteinExistence type="predicted"/>
<protein>
    <submittedName>
        <fullName evidence="5">Sh2 domain-containing protein b</fullName>
    </submittedName>
</protein>
<dbReference type="Proteomes" id="UP000554482">
    <property type="component" value="Unassembled WGS sequence"/>
</dbReference>
<sequence>MKMGSENQSVRVQTDPRFGRQHDGFNSHRLSTNQGKVDNLQGTNNTPSESERFQAKHSASKVESTRNQVPDFIIFKYCLGDINERSKLLKEVTTFATDEEMISFGQQVFLYTGCLHQWYQISIAKRLLMEGSDAWNLISKGNSYVRWENAVLEIGEQFKRISRCCTRHLVEQDFELLRRLAGCQEYMSRENFDKMWCWLYPVAFTLSREGINAMWGCMSPLWIEGLITKEEAETSLKSARVSQQPGTFILRFPTSRSWPHPDAGSLIVTYIGDDLLLYHRLLSLDYREMRQKSLEELFLEEPHLTQLGRVTREYTKLA</sequence>
<feature type="compositionally biased region" description="Polar residues" evidence="3">
    <location>
        <begin position="28"/>
        <end position="48"/>
    </location>
</feature>
<evidence type="ECO:0000313" key="5">
    <source>
        <dbReference type="EMBL" id="KAF5207832.1"/>
    </source>
</evidence>
<dbReference type="Gene3D" id="3.30.505.10">
    <property type="entry name" value="SH2 domain"/>
    <property type="match status" value="1"/>
</dbReference>
<gene>
    <name evidence="5" type="ORF">FRX31_002579</name>
</gene>
<dbReference type="InterPro" id="IPR036860">
    <property type="entry name" value="SH2_dom_sf"/>
</dbReference>
<feature type="domain" description="SH2" evidence="4">
    <location>
        <begin position="222"/>
        <end position="318"/>
    </location>
</feature>
<dbReference type="PANTHER" id="PTHR11801">
    <property type="entry name" value="SIGNAL TRANSDUCER AND ACTIVATOR OF TRANSCRIPTION"/>
    <property type="match status" value="1"/>
</dbReference>
<dbReference type="EMBL" id="JABWDY010000887">
    <property type="protein sequence ID" value="KAF5207832.1"/>
    <property type="molecule type" value="Genomic_DNA"/>
</dbReference>